<gene>
    <name evidence="2" type="ORF">ASIM_LOCUS33</name>
</gene>
<evidence type="ECO:0000313" key="2">
    <source>
        <dbReference type="EMBL" id="VDK17299.1"/>
    </source>
</evidence>
<keyword evidence="3" id="KW-1185">Reference proteome</keyword>
<reference evidence="4" key="1">
    <citation type="submission" date="2017-02" db="UniProtKB">
        <authorList>
            <consortium name="WormBaseParasite"/>
        </authorList>
    </citation>
    <scope>IDENTIFICATION</scope>
</reference>
<evidence type="ECO:0000256" key="1">
    <source>
        <dbReference type="SAM" id="SignalP"/>
    </source>
</evidence>
<dbReference type="Proteomes" id="UP000267096">
    <property type="component" value="Unassembled WGS sequence"/>
</dbReference>
<accession>A0A0M3IY07</accession>
<dbReference type="EMBL" id="UYRR01000006">
    <property type="protein sequence ID" value="VDK17299.1"/>
    <property type="molecule type" value="Genomic_DNA"/>
</dbReference>
<protein>
    <submittedName>
        <fullName evidence="4">Secreted RxLR effector peptide protein</fullName>
    </submittedName>
</protein>
<proteinExistence type="predicted"/>
<feature type="chain" id="PRO_5043120655" evidence="1">
    <location>
        <begin position="24"/>
        <end position="186"/>
    </location>
</feature>
<evidence type="ECO:0000313" key="3">
    <source>
        <dbReference type="Proteomes" id="UP000267096"/>
    </source>
</evidence>
<feature type="signal peptide" evidence="1">
    <location>
        <begin position="1"/>
        <end position="23"/>
    </location>
</feature>
<reference evidence="2 3" key="2">
    <citation type="submission" date="2018-11" db="EMBL/GenBank/DDBJ databases">
        <authorList>
            <consortium name="Pathogen Informatics"/>
        </authorList>
    </citation>
    <scope>NUCLEOTIDE SEQUENCE [LARGE SCALE GENOMIC DNA]</scope>
</reference>
<dbReference type="WBParaSite" id="ASIM_0000011801-mRNA-1">
    <property type="protein sequence ID" value="ASIM_0000011801-mRNA-1"/>
    <property type="gene ID" value="ASIM_0000011801"/>
</dbReference>
<keyword evidence="1" id="KW-0732">Signal</keyword>
<name>A0A0M3IY07_ANISI</name>
<dbReference type="AlphaFoldDB" id="A0A0M3IY07"/>
<evidence type="ECO:0000313" key="4">
    <source>
        <dbReference type="WBParaSite" id="ASIM_0000011801-mRNA-1"/>
    </source>
</evidence>
<sequence length="186" mass="20400">MMSSIVIALCFIAILSSSTCARAQKFDFSDLLGDEDDTGGPSSINMNGQAMDILKSLQLGDLEKDISETNWGIRRNAAQLVKQQMRQMRRKASSSDMMGNEMSELMMPRGRKMNLALREEGERGCNLESMDFSGLMASSSLKLKRAMATRLLRAASQLLKSSAGGAEVDLTSALSPSSSRLFMRRN</sequence>
<organism evidence="4">
    <name type="scientific">Anisakis simplex</name>
    <name type="common">Herring worm</name>
    <dbReference type="NCBI Taxonomy" id="6269"/>
    <lineage>
        <taxon>Eukaryota</taxon>
        <taxon>Metazoa</taxon>
        <taxon>Ecdysozoa</taxon>
        <taxon>Nematoda</taxon>
        <taxon>Chromadorea</taxon>
        <taxon>Rhabditida</taxon>
        <taxon>Spirurina</taxon>
        <taxon>Ascaridomorpha</taxon>
        <taxon>Ascaridoidea</taxon>
        <taxon>Anisakidae</taxon>
        <taxon>Anisakis</taxon>
        <taxon>Anisakis simplex complex</taxon>
    </lineage>
</organism>